<dbReference type="Pfam" id="PF06210">
    <property type="entry name" value="DUF1003"/>
    <property type="match status" value="1"/>
</dbReference>
<dbReference type="PANTHER" id="PTHR41386:SF1">
    <property type="entry name" value="MEMBRANE PROTEIN"/>
    <property type="match status" value="1"/>
</dbReference>
<dbReference type="AlphaFoldDB" id="A0A857DKU2"/>
<evidence type="ECO:0000313" key="3">
    <source>
        <dbReference type="Proteomes" id="UP000430508"/>
    </source>
</evidence>
<reference evidence="2 3" key="1">
    <citation type="submission" date="2019-12" db="EMBL/GenBank/DDBJ databases">
        <title>Sequence classification of anaerobic respiratory reductive dehalogenases: First we see many, then we see few.</title>
        <authorList>
            <person name="Molenda O."/>
            <person name="Puentes Jacome L.A."/>
            <person name="Cao X."/>
            <person name="Nesbo C.L."/>
            <person name="Tang S."/>
            <person name="Morson N."/>
            <person name="Patron J."/>
            <person name="Lomheim L."/>
            <person name="Wishart D.S."/>
            <person name="Edwards E.A."/>
        </authorList>
    </citation>
    <scope>NUCLEOTIDE SEQUENCE [LARGE SCALE GENOMIC DNA]</scope>
    <source>
        <strain evidence="2 3">12DCA</strain>
    </source>
</reference>
<sequence length="171" mass="19848">MYSELEEGEFVENIENKTIEELAEARHSKNTFEVHEGGLSFGERLADKLADFAGSWTFIIIFISVLLSWIVLNTILLFGHAFDQYPFILLNLVLSCIAAMQAPVIMMSQNRQENRDRLRAEHDYEVNLKSEILIEEVLKRLDVIEKRQEDILQTLQRKSEITQKNSENCTK</sequence>
<evidence type="ECO:0000313" key="2">
    <source>
        <dbReference type="EMBL" id="QHA01924.1"/>
    </source>
</evidence>
<feature type="transmembrane region" description="Helical" evidence="1">
    <location>
        <begin position="85"/>
        <end position="107"/>
    </location>
</feature>
<dbReference type="EMBL" id="CP046996">
    <property type="protein sequence ID" value="QHA01924.1"/>
    <property type="molecule type" value="Genomic_DNA"/>
</dbReference>
<gene>
    <name evidence="2" type="ORF">GQ588_09365</name>
</gene>
<organism evidence="2 3">
    <name type="scientific">Dehalobacter restrictus</name>
    <dbReference type="NCBI Taxonomy" id="55583"/>
    <lineage>
        <taxon>Bacteria</taxon>
        <taxon>Bacillati</taxon>
        <taxon>Bacillota</taxon>
        <taxon>Clostridia</taxon>
        <taxon>Eubacteriales</taxon>
        <taxon>Desulfitobacteriaceae</taxon>
        <taxon>Dehalobacter</taxon>
    </lineage>
</organism>
<evidence type="ECO:0000256" key="1">
    <source>
        <dbReference type="SAM" id="Phobius"/>
    </source>
</evidence>
<feature type="transmembrane region" description="Helical" evidence="1">
    <location>
        <begin position="56"/>
        <end position="79"/>
    </location>
</feature>
<keyword evidence="1" id="KW-0812">Transmembrane</keyword>
<keyword evidence="1" id="KW-1133">Transmembrane helix</keyword>
<keyword evidence="1" id="KW-0472">Membrane</keyword>
<proteinExistence type="predicted"/>
<dbReference type="PANTHER" id="PTHR41386">
    <property type="entry name" value="INTEGRAL MEMBRANE PROTEIN-RELATED"/>
    <property type="match status" value="1"/>
</dbReference>
<accession>A0A857DKU2</accession>
<dbReference type="InterPro" id="IPR010406">
    <property type="entry name" value="DUF1003"/>
</dbReference>
<protein>
    <submittedName>
        <fullName evidence="2">DUF1003 domain-containing protein</fullName>
    </submittedName>
</protein>
<dbReference type="Proteomes" id="UP000430508">
    <property type="component" value="Chromosome"/>
</dbReference>
<name>A0A857DKU2_9FIRM</name>